<evidence type="ECO:0008006" key="4">
    <source>
        <dbReference type="Google" id="ProtNLM"/>
    </source>
</evidence>
<dbReference type="EMBL" id="CAAALY010274710">
    <property type="protein sequence ID" value="VEL42494.1"/>
    <property type="molecule type" value="Genomic_DNA"/>
</dbReference>
<evidence type="ECO:0000256" key="1">
    <source>
        <dbReference type="SAM" id="SignalP"/>
    </source>
</evidence>
<gene>
    <name evidence="2" type="ORF">PXEA_LOCUS35934</name>
</gene>
<feature type="signal peptide" evidence="1">
    <location>
        <begin position="1"/>
        <end position="27"/>
    </location>
</feature>
<proteinExistence type="predicted"/>
<reference evidence="2" key="1">
    <citation type="submission" date="2018-11" db="EMBL/GenBank/DDBJ databases">
        <authorList>
            <consortium name="Pathogen Informatics"/>
        </authorList>
    </citation>
    <scope>NUCLEOTIDE SEQUENCE</scope>
</reference>
<protein>
    <recommendedName>
        <fullName evidence="4">Secreted protein</fullName>
    </recommendedName>
</protein>
<feature type="chain" id="PRO_5018630163" description="Secreted protein" evidence="1">
    <location>
        <begin position="28"/>
        <end position="100"/>
    </location>
</feature>
<keyword evidence="3" id="KW-1185">Reference proteome</keyword>
<name>A0A3S5C8M4_9PLAT</name>
<evidence type="ECO:0000313" key="2">
    <source>
        <dbReference type="EMBL" id="VEL42494.1"/>
    </source>
</evidence>
<dbReference type="AlphaFoldDB" id="A0A3S5C8M4"/>
<comment type="caution">
    <text evidence="2">The sequence shown here is derived from an EMBL/GenBank/DDBJ whole genome shotgun (WGS) entry which is preliminary data.</text>
</comment>
<accession>A0A3S5C8M4</accession>
<dbReference type="Proteomes" id="UP000784294">
    <property type="component" value="Unassembled WGS sequence"/>
</dbReference>
<organism evidence="2 3">
    <name type="scientific">Protopolystoma xenopodis</name>
    <dbReference type="NCBI Taxonomy" id="117903"/>
    <lineage>
        <taxon>Eukaryota</taxon>
        <taxon>Metazoa</taxon>
        <taxon>Spiralia</taxon>
        <taxon>Lophotrochozoa</taxon>
        <taxon>Platyhelminthes</taxon>
        <taxon>Monogenea</taxon>
        <taxon>Polyopisthocotylea</taxon>
        <taxon>Polystomatidea</taxon>
        <taxon>Polystomatidae</taxon>
        <taxon>Protopolystoma</taxon>
    </lineage>
</organism>
<keyword evidence="1" id="KW-0732">Signal</keyword>
<evidence type="ECO:0000313" key="3">
    <source>
        <dbReference type="Proteomes" id="UP000784294"/>
    </source>
</evidence>
<sequence length="100" mass="11480">MWLVRLSLQPCWSGVCVLLLVRVQTVALLATFGRPNKTPCSGFLSPCTTLTRPRSTKFMCSRTIDSLKTYSYIQVCTDYSNRPNYIFLFFLYTFETTGRS</sequence>